<dbReference type="InterPro" id="IPR036754">
    <property type="entry name" value="YbaK/aa-tRNA-synt-asso_dom_sf"/>
</dbReference>
<sequence length="167" mass="18751">MIPEPIQNYLQQQHVPFLRHWHPRAVTAQELAQALHVTGYRVAKSVIIEADGQLWICLIPAADILDLQKVREVLGTQEARLATEDVFADRFPECELGAEPPFGHLYGLPLLMDEKLEGAEDLLLRAGSHEEALEVSVKDFIGLETPRTASISLEHPERNTVQHDLHA</sequence>
<evidence type="ECO:0000313" key="3">
    <source>
        <dbReference type="Proteomes" id="UP001207654"/>
    </source>
</evidence>
<dbReference type="InterPro" id="IPR007214">
    <property type="entry name" value="YbaK/aa-tRNA-synth-assoc-dom"/>
</dbReference>
<keyword evidence="3" id="KW-1185">Reference proteome</keyword>
<gene>
    <name evidence="2" type="ORF">OV287_08330</name>
</gene>
<name>A0ABT3ZYK5_9BACT</name>
<evidence type="ECO:0000313" key="2">
    <source>
        <dbReference type="EMBL" id="MCY1074493.1"/>
    </source>
</evidence>
<dbReference type="Proteomes" id="UP001207654">
    <property type="component" value="Unassembled WGS sequence"/>
</dbReference>
<dbReference type="Pfam" id="PF04073">
    <property type="entry name" value="tRNA_edit"/>
    <property type="match status" value="1"/>
</dbReference>
<evidence type="ECO:0000259" key="1">
    <source>
        <dbReference type="Pfam" id="PF04073"/>
    </source>
</evidence>
<organism evidence="2 3">
    <name type="scientific">Archangium lansingense</name>
    <dbReference type="NCBI Taxonomy" id="2995310"/>
    <lineage>
        <taxon>Bacteria</taxon>
        <taxon>Pseudomonadati</taxon>
        <taxon>Myxococcota</taxon>
        <taxon>Myxococcia</taxon>
        <taxon>Myxococcales</taxon>
        <taxon>Cystobacterineae</taxon>
        <taxon>Archangiaceae</taxon>
        <taxon>Archangium</taxon>
    </lineage>
</organism>
<feature type="domain" description="YbaK/aminoacyl-tRNA synthetase-associated" evidence="1">
    <location>
        <begin position="22"/>
        <end position="141"/>
    </location>
</feature>
<dbReference type="SUPFAM" id="SSF55826">
    <property type="entry name" value="YbaK/ProRS associated domain"/>
    <property type="match status" value="1"/>
</dbReference>
<dbReference type="Gene3D" id="3.90.960.10">
    <property type="entry name" value="YbaK/aminoacyl-tRNA synthetase-associated domain"/>
    <property type="match status" value="1"/>
</dbReference>
<proteinExistence type="predicted"/>
<comment type="caution">
    <text evidence="2">The sequence shown here is derived from an EMBL/GenBank/DDBJ whole genome shotgun (WGS) entry which is preliminary data.</text>
</comment>
<reference evidence="2 3" key="1">
    <citation type="submission" date="2022-11" db="EMBL/GenBank/DDBJ databases">
        <title>Minimal conservation of predation-associated metabolite biosynthetic gene clusters underscores biosynthetic potential of Myxococcota including descriptions for ten novel species: Archangium lansinium sp. nov., Myxococcus landrumus sp. nov., Nannocystis bai.</title>
        <authorList>
            <person name="Ahearne A."/>
            <person name="Stevens C."/>
            <person name="Phillips K."/>
        </authorList>
    </citation>
    <scope>NUCLEOTIDE SEQUENCE [LARGE SCALE GENOMIC DNA]</scope>
    <source>
        <strain evidence="2 3">MIWBW</strain>
    </source>
</reference>
<protein>
    <submittedName>
        <fullName evidence="2">YbaK/EbsC family protein</fullName>
    </submittedName>
</protein>
<dbReference type="EMBL" id="JAPNKA010000001">
    <property type="protein sequence ID" value="MCY1074493.1"/>
    <property type="molecule type" value="Genomic_DNA"/>
</dbReference>
<dbReference type="RefSeq" id="WP_267533455.1">
    <property type="nucleotide sequence ID" value="NZ_JAPNKA010000001.1"/>
</dbReference>
<accession>A0ABT3ZYK5</accession>